<evidence type="ECO:0000313" key="2">
    <source>
        <dbReference type="EMBL" id="ANB62377.1"/>
    </source>
</evidence>
<dbReference type="PATRIC" id="fig|294699.3.peg.3409"/>
<dbReference type="Gene3D" id="3.20.20.370">
    <property type="entry name" value="Glycoside hydrolase/deacetylase"/>
    <property type="match status" value="1"/>
</dbReference>
<dbReference type="OrthoDB" id="9812065at2"/>
<gene>
    <name evidence="2" type="ORF">GFC30_3316</name>
</gene>
<dbReference type="InterPro" id="IPR050248">
    <property type="entry name" value="Polysacc_deacetylase_ArnD"/>
</dbReference>
<name>A0A160F6X7_9BACL</name>
<dbReference type="InterPro" id="IPR002509">
    <property type="entry name" value="NODB_dom"/>
</dbReference>
<protein>
    <submittedName>
        <fullName evidence="2">Polysaccharide deacetylase family protein</fullName>
    </submittedName>
</protein>
<sequence>MNWLALFLCVVIVYGIVPTVVIRQTGIGIYKRGKYTKAVALTFDDGPNPYYTPQLLDLLKKHGIKATFFLVGTKAKQHPQLVKRMQEEGHDIGLHNYRHISNWFIFPPFLQRGLQKSADIIEQITGKRPIYYRPPWGHLNLCTWTVQKKYVIVMWTAILGDWRERLGVPALVRRLKKSLKDGAIIVLHDSGETFGADEKAPEHMIQALQQLFEDEAAKNVQWMTISEMIAAQTKKQTRAI</sequence>
<dbReference type="GO" id="GO:0016810">
    <property type="term" value="F:hydrolase activity, acting on carbon-nitrogen (but not peptide) bonds"/>
    <property type="evidence" value="ECO:0007669"/>
    <property type="project" value="InterPro"/>
</dbReference>
<dbReference type="KEGG" id="aamy:GFC30_3316"/>
<dbReference type="Proteomes" id="UP000076865">
    <property type="component" value="Plasmid pDSM15939_2"/>
</dbReference>
<accession>A0A160F6X7</accession>
<evidence type="ECO:0000313" key="3">
    <source>
        <dbReference type="Proteomes" id="UP000076865"/>
    </source>
</evidence>
<evidence type="ECO:0000259" key="1">
    <source>
        <dbReference type="PROSITE" id="PS51677"/>
    </source>
</evidence>
<dbReference type="PANTHER" id="PTHR10587:SF137">
    <property type="entry name" value="4-DEOXY-4-FORMAMIDO-L-ARABINOSE-PHOSPHOUNDECAPRENOL DEFORMYLASE ARND-RELATED"/>
    <property type="match status" value="1"/>
</dbReference>
<dbReference type="EMBL" id="CP015440">
    <property type="protein sequence ID" value="ANB62377.1"/>
    <property type="molecule type" value="Genomic_DNA"/>
</dbReference>
<dbReference type="SUPFAM" id="SSF88713">
    <property type="entry name" value="Glycoside hydrolase/deacetylase"/>
    <property type="match status" value="1"/>
</dbReference>
<keyword evidence="3" id="KW-1185">Reference proteome</keyword>
<dbReference type="AlphaFoldDB" id="A0A160F6X7"/>
<dbReference type="PANTHER" id="PTHR10587">
    <property type="entry name" value="GLYCOSYL TRANSFERASE-RELATED"/>
    <property type="match status" value="1"/>
</dbReference>
<geneLocation type="plasmid" evidence="3">
    <name>pdsm15939_2</name>
</geneLocation>
<organism evidence="2 3">
    <name type="scientific">Anoxybacteroides amylolyticum</name>
    <dbReference type="NCBI Taxonomy" id="294699"/>
    <lineage>
        <taxon>Bacteria</taxon>
        <taxon>Bacillati</taxon>
        <taxon>Bacillota</taxon>
        <taxon>Bacilli</taxon>
        <taxon>Bacillales</taxon>
        <taxon>Anoxybacillaceae</taxon>
        <taxon>Anoxybacteroides</taxon>
    </lineage>
</organism>
<keyword evidence="2" id="KW-0614">Plasmid</keyword>
<dbReference type="Pfam" id="PF01522">
    <property type="entry name" value="Polysacc_deac_1"/>
    <property type="match status" value="1"/>
</dbReference>
<dbReference type="RefSeq" id="WP_066328105.1">
    <property type="nucleotide sequence ID" value="NZ_CP015440.1"/>
</dbReference>
<feature type="domain" description="NodB homology" evidence="1">
    <location>
        <begin position="37"/>
        <end position="226"/>
    </location>
</feature>
<dbReference type="InterPro" id="IPR011330">
    <property type="entry name" value="Glyco_hydro/deAcase_b/a-brl"/>
</dbReference>
<proteinExistence type="predicted"/>
<dbReference type="PROSITE" id="PS51677">
    <property type="entry name" value="NODB"/>
    <property type="match status" value="1"/>
</dbReference>
<reference evidence="2 3" key="1">
    <citation type="journal article" date="2006" name="Syst. Appl. Microbiol.">
        <title>Anoxybacillus amylolyticus sp. nov., a thermophilic amylase producing bacterium isolated from Mount Rittmann (Antarctica).</title>
        <authorList>
            <person name="Poli A."/>
            <person name="Esposito E."/>
            <person name="Lama L."/>
            <person name="Orlando P."/>
            <person name="Nicolaus G."/>
            <person name="de Appolonia F."/>
            <person name="Gambacorta A."/>
            <person name="Nicolaus B."/>
        </authorList>
    </citation>
    <scope>NUCLEOTIDE SEQUENCE [LARGE SCALE GENOMIC DNA]</scope>
    <source>
        <strain evidence="2 3">DSM 15939</strain>
        <plasmid evidence="3">Plasmid pdsm15939_2</plasmid>
    </source>
</reference>
<dbReference type="CDD" id="cd10959">
    <property type="entry name" value="CE4_NodB_like_3"/>
    <property type="match status" value="1"/>
</dbReference>
<dbReference type="GO" id="GO:0005975">
    <property type="term" value="P:carbohydrate metabolic process"/>
    <property type="evidence" value="ECO:0007669"/>
    <property type="project" value="InterPro"/>
</dbReference>